<dbReference type="KEGG" id="merd:EB233_11090"/>
<dbReference type="Pfam" id="PF06191">
    <property type="entry name" value="DUF995"/>
    <property type="match status" value="1"/>
</dbReference>
<proteinExistence type="predicted"/>
<reference evidence="2 3" key="1">
    <citation type="submission" date="2018-10" db="EMBL/GenBank/DDBJ databases">
        <authorList>
            <person name="Perry B.J."/>
            <person name="Sullivan J.T."/>
            <person name="Murphy R.J.T."/>
            <person name="Ramsay J.P."/>
            <person name="Ronson C.W."/>
        </authorList>
    </citation>
    <scope>NUCLEOTIDE SEQUENCE [LARGE SCALE GENOMIC DNA]</scope>
    <source>
        <strain evidence="2 3">NZP2014</strain>
    </source>
</reference>
<evidence type="ECO:0000256" key="1">
    <source>
        <dbReference type="SAM" id="SignalP"/>
    </source>
</evidence>
<sequence>MKSAMRIVVAALTFFVAAGASSVSSVAAGPSDESASAAERARVLTTNELHSLYGNRSWMWKDGAAYFKVSKREFTSSVNSGLKASYADGVWFLTDQGRLCFRATWTAVGGSSISLKCFEHRTDGKNIYQRKVPDGTWYVFSHRPIARDDEITKLKVGDHVSARYRRNKRFVTENAPTPKCSTNGTVPLLCHLFGR</sequence>
<dbReference type="EMBL" id="CP033361">
    <property type="protein sequence ID" value="QKC76016.1"/>
    <property type="molecule type" value="Genomic_DNA"/>
</dbReference>
<organism evidence="2 3">
    <name type="scientific">Mesorhizobium erdmanii</name>
    <dbReference type="NCBI Taxonomy" id="1777866"/>
    <lineage>
        <taxon>Bacteria</taxon>
        <taxon>Pseudomonadati</taxon>
        <taxon>Pseudomonadota</taxon>
        <taxon>Alphaproteobacteria</taxon>
        <taxon>Hyphomicrobiales</taxon>
        <taxon>Phyllobacteriaceae</taxon>
        <taxon>Mesorhizobium</taxon>
    </lineage>
</organism>
<accession>A0A6M7UGW0</accession>
<dbReference type="InterPro" id="IPR009337">
    <property type="entry name" value="DUF995"/>
</dbReference>
<name>A0A6M7UGW0_9HYPH</name>
<gene>
    <name evidence="2" type="ORF">EB233_11090</name>
</gene>
<feature type="chain" id="PRO_5026770897" evidence="1">
    <location>
        <begin position="28"/>
        <end position="195"/>
    </location>
</feature>
<keyword evidence="3" id="KW-1185">Reference proteome</keyword>
<dbReference type="Proteomes" id="UP000503339">
    <property type="component" value="Chromosome"/>
</dbReference>
<evidence type="ECO:0000313" key="3">
    <source>
        <dbReference type="Proteomes" id="UP000503339"/>
    </source>
</evidence>
<protein>
    <submittedName>
        <fullName evidence="2">DUF995 domain-containing protein</fullName>
    </submittedName>
</protein>
<evidence type="ECO:0000313" key="2">
    <source>
        <dbReference type="EMBL" id="QKC76016.1"/>
    </source>
</evidence>
<dbReference type="AlphaFoldDB" id="A0A6M7UGW0"/>
<feature type="signal peptide" evidence="1">
    <location>
        <begin position="1"/>
        <end position="27"/>
    </location>
</feature>
<keyword evidence="1" id="KW-0732">Signal</keyword>